<evidence type="ECO:0000313" key="2">
    <source>
        <dbReference type="EMBL" id="QTH19490.1"/>
    </source>
</evidence>
<name>A0A975CX87_9SPHN</name>
<evidence type="ECO:0000256" key="1">
    <source>
        <dbReference type="SAM" id="Phobius"/>
    </source>
</evidence>
<evidence type="ECO:0000313" key="3">
    <source>
        <dbReference type="Proteomes" id="UP000664914"/>
    </source>
</evidence>
<proteinExistence type="predicted"/>
<protein>
    <submittedName>
        <fullName evidence="2">Uncharacterized protein</fullName>
    </submittedName>
</protein>
<keyword evidence="1" id="KW-1133">Transmembrane helix</keyword>
<organism evidence="2 3">
    <name type="scientific">Rhizorhabdus wittichii</name>
    <dbReference type="NCBI Taxonomy" id="160791"/>
    <lineage>
        <taxon>Bacteria</taxon>
        <taxon>Pseudomonadati</taxon>
        <taxon>Pseudomonadota</taxon>
        <taxon>Alphaproteobacteria</taxon>
        <taxon>Sphingomonadales</taxon>
        <taxon>Sphingomonadaceae</taxon>
        <taxon>Rhizorhabdus</taxon>
    </lineage>
</organism>
<dbReference type="RefSeq" id="WP_208631532.1">
    <property type="nucleotide sequence ID" value="NZ_CP059319.1"/>
</dbReference>
<feature type="transmembrane region" description="Helical" evidence="1">
    <location>
        <begin position="46"/>
        <end position="63"/>
    </location>
</feature>
<reference evidence="2" key="2">
    <citation type="submission" date="2021-04" db="EMBL/GenBank/DDBJ databases">
        <title>Isolation and genomic analysis of the ibuprofen-degrading bacterium Sphingomonas strain MPO218.</title>
        <authorList>
            <person name="Aulestia M."/>
            <person name="Flores A."/>
            <person name="Mangas E.L."/>
            <person name="Perez-Pulido A.J."/>
            <person name="Santero E."/>
            <person name="Camacho E.M."/>
        </authorList>
    </citation>
    <scope>NUCLEOTIDE SEQUENCE</scope>
    <source>
        <strain evidence="2">MPO218</strain>
    </source>
</reference>
<dbReference type="EMBL" id="CP059319">
    <property type="protein sequence ID" value="QTH19490.1"/>
    <property type="molecule type" value="Genomic_DNA"/>
</dbReference>
<feature type="transmembrane region" description="Helical" evidence="1">
    <location>
        <begin position="69"/>
        <end position="87"/>
    </location>
</feature>
<dbReference type="Proteomes" id="UP000664914">
    <property type="component" value="Chromosome"/>
</dbReference>
<sequence length="94" mass="9855">MLVPILIPIFAIAFSTAIILILGRGDPKRRRTARLPGGGQSVRTRRLLAALACLPGLMCALSGDAAAFFIWLGGCGVAGWFVALGFGQSRQDVA</sequence>
<accession>A0A975CX87</accession>
<keyword evidence="1" id="KW-0812">Transmembrane</keyword>
<feature type="transmembrane region" description="Helical" evidence="1">
    <location>
        <begin position="6"/>
        <end position="25"/>
    </location>
</feature>
<gene>
    <name evidence="2" type="ORF">HRJ34_13935</name>
</gene>
<dbReference type="AlphaFoldDB" id="A0A975CX87"/>
<keyword evidence="1" id="KW-0472">Membrane</keyword>
<reference evidence="2" key="1">
    <citation type="submission" date="2020-07" db="EMBL/GenBank/DDBJ databases">
        <authorList>
            <person name="Camacho E."/>
        </authorList>
    </citation>
    <scope>NUCLEOTIDE SEQUENCE</scope>
    <source>
        <strain evidence="2">MPO218</strain>
    </source>
</reference>